<dbReference type="Proteomes" id="UP000257706">
    <property type="component" value="Unassembled WGS sequence"/>
</dbReference>
<sequence>MIAATRAIADRLRAVAMPPLVSVAGAAELEAVRDGTAPESGACYVIPWSEEPRPSRTLGAHWQPVSISVLTAVCIRTYEDGTGEAYLAEAETVLGALKTALAGWTPDPADLLPIDYGGTRASQLAGVGTYWLVSAWSTSRQLFN</sequence>
<proteinExistence type="predicted"/>
<organism evidence="1 2">
    <name type="scientific">Tistrella mobilis</name>
    <dbReference type="NCBI Taxonomy" id="171437"/>
    <lineage>
        <taxon>Bacteria</taxon>
        <taxon>Pseudomonadati</taxon>
        <taxon>Pseudomonadota</taxon>
        <taxon>Alphaproteobacteria</taxon>
        <taxon>Geminicoccales</taxon>
        <taxon>Geminicoccaceae</taxon>
        <taxon>Tistrella</taxon>
    </lineage>
</organism>
<gene>
    <name evidence="1" type="ORF">DCK97_00380</name>
</gene>
<protein>
    <recommendedName>
        <fullName evidence="3">DUF3168 domain-containing protein</fullName>
    </recommendedName>
</protein>
<accession>A0A3B9IDA7</accession>
<comment type="caution">
    <text evidence="1">The sequence shown here is derived from an EMBL/GenBank/DDBJ whole genome shotgun (WGS) entry which is preliminary data.</text>
</comment>
<dbReference type="Pfam" id="PF23840">
    <property type="entry name" value="Phage_tail_terminator"/>
    <property type="match status" value="1"/>
</dbReference>
<reference evidence="1 2" key="1">
    <citation type="journal article" date="2018" name="Nat. Biotechnol.">
        <title>A standardized bacterial taxonomy based on genome phylogeny substantially revises the tree of life.</title>
        <authorList>
            <person name="Parks D.H."/>
            <person name="Chuvochina M."/>
            <person name="Waite D.W."/>
            <person name="Rinke C."/>
            <person name="Skarshewski A."/>
            <person name="Chaumeil P.A."/>
            <person name="Hugenholtz P."/>
        </authorList>
    </citation>
    <scope>NUCLEOTIDE SEQUENCE [LARGE SCALE GENOMIC DNA]</scope>
    <source>
        <strain evidence="1">UBA8739</strain>
    </source>
</reference>
<evidence type="ECO:0008006" key="3">
    <source>
        <dbReference type="Google" id="ProtNLM"/>
    </source>
</evidence>
<evidence type="ECO:0000313" key="1">
    <source>
        <dbReference type="EMBL" id="HAE45854.1"/>
    </source>
</evidence>
<dbReference type="EMBL" id="DMAI01000003">
    <property type="protein sequence ID" value="HAE45854.1"/>
    <property type="molecule type" value="Genomic_DNA"/>
</dbReference>
<evidence type="ECO:0000313" key="2">
    <source>
        <dbReference type="Proteomes" id="UP000257706"/>
    </source>
</evidence>
<dbReference type="InterPro" id="IPR056912">
    <property type="entry name" value="Phage_JBD30_tail_term-like"/>
</dbReference>
<dbReference type="AlphaFoldDB" id="A0A3B9IDA7"/>
<name>A0A3B9IDA7_9PROT</name>